<evidence type="ECO:0000313" key="1">
    <source>
        <dbReference type="EMBL" id="CAF3836022.1"/>
    </source>
</evidence>
<dbReference type="EMBL" id="CAJOBD010002803">
    <property type="protein sequence ID" value="CAF3909236.1"/>
    <property type="molecule type" value="Genomic_DNA"/>
</dbReference>
<accession>A0A819I908</accession>
<evidence type="ECO:0000313" key="2">
    <source>
        <dbReference type="EMBL" id="CAF3909236.1"/>
    </source>
</evidence>
<dbReference type="Proteomes" id="UP000663823">
    <property type="component" value="Unassembled WGS sequence"/>
</dbReference>
<dbReference type="AlphaFoldDB" id="A0A819I908"/>
<dbReference type="EMBL" id="CAJOBE010013299">
    <property type="protein sequence ID" value="CAF4162686.1"/>
    <property type="molecule type" value="Genomic_DNA"/>
</dbReference>
<protein>
    <submittedName>
        <fullName evidence="2">Uncharacterized protein</fullName>
    </submittedName>
</protein>
<dbReference type="Proteomes" id="UP000663874">
    <property type="component" value="Unassembled WGS sequence"/>
</dbReference>
<reference evidence="2" key="1">
    <citation type="submission" date="2021-02" db="EMBL/GenBank/DDBJ databases">
        <authorList>
            <person name="Nowell W R."/>
        </authorList>
    </citation>
    <scope>NUCLEOTIDE SEQUENCE</scope>
</reference>
<proteinExistence type="predicted"/>
<sequence>MEIIDNNSQKDICLVQEQNNRQDVNVEEKINISIKLLPMFKANQPYEIFFINRKTSFKLLSQLNEEIKQTQELTLFTQDDTILKKQYAIVVVMFEQHDKLNILIFEMFHLPYYATKSYCQIRDLFDSIFFYTKATLSLSDSILLSPFHLRTSDEHQLQRECELWYNRVSPYKTKPIMPTQHRCDSTCSYACQRYENLRTIPDNSSISLACYCVFGQCMSHLSTPWAMGLDSSIHVCSEELNQSYFAEPYAKINKDECRSYLVECIVNECFGIKKLALVVKNNWNEEQLQSYIEQQYRDNQVN</sequence>
<dbReference type="Proteomes" id="UP000663836">
    <property type="component" value="Unassembled WGS sequence"/>
</dbReference>
<organism evidence="2 4">
    <name type="scientific">Rotaria sordida</name>
    <dbReference type="NCBI Taxonomy" id="392033"/>
    <lineage>
        <taxon>Eukaryota</taxon>
        <taxon>Metazoa</taxon>
        <taxon>Spiralia</taxon>
        <taxon>Gnathifera</taxon>
        <taxon>Rotifera</taxon>
        <taxon>Eurotatoria</taxon>
        <taxon>Bdelloidea</taxon>
        <taxon>Philodinida</taxon>
        <taxon>Philodinidae</taxon>
        <taxon>Rotaria</taxon>
    </lineage>
</organism>
<gene>
    <name evidence="3" type="ORF">FNK824_LOCUS34271</name>
    <name evidence="2" type="ORF">JBS370_LOCUS21306</name>
    <name evidence="1" type="ORF">OTI717_LOCUS20286</name>
</gene>
<comment type="caution">
    <text evidence="2">The sequence shown here is derived from an EMBL/GenBank/DDBJ whole genome shotgun (WGS) entry which is preliminary data.</text>
</comment>
<evidence type="ECO:0000313" key="4">
    <source>
        <dbReference type="Proteomes" id="UP000663836"/>
    </source>
</evidence>
<name>A0A819I908_9BILA</name>
<dbReference type="EMBL" id="CAJOAX010003096">
    <property type="protein sequence ID" value="CAF3836022.1"/>
    <property type="molecule type" value="Genomic_DNA"/>
</dbReference>
<evidence type="ECO:0000313" key="3">
    <source>
        <dbReference type="EMBL" id="CAF4162686.1"/>
    </source>
</evidence>